<dbReference type="PANTHER" id="PTHR43669">
    <property type="entry name" value="5-KETO-D-GLUCONATE 5-REDUCTASE"/>
    <property type="match status" value="1"/>
</dbReference>
<keyword evidence="5" id="KW-1185">Reference proteome</keyword>
<evidence type="ECO:0000313" key="4">
    <source>
        <dbReference type="EMBL" id="PSB36210.1"/>
    </source>
</evidence>
<proteinExistence type="inferred from homology"/>
<dbReference type="InterPro" id="IPR036409">
    <property type="entry name" value="Aldolase_II/adducin_N_sf"/>
</dbReference>
<reference evidence="4 5" key="1">
    <citation type="submission" date="2018-02" db="EMBL/GenBank/DDBJ databases">
        <authorList>
            <person name="Moore K."/>
            <person name="Momper L."/>
        </authorList>
    </citation>
    <scope>NUCLEOTIDE SEQUENCE [LARGE SCALE GENOMIC DNA]</scope>
    <source>
        <strain evidence="4 5">CCALA 015</strain>
    </source>
</reference>
<dbReference type="InterPro" id="IPR002347">
    <property type="entry name" value="SDR_fam"/>
</dbReference>
<dbReference type="NCBIfam" id="NF006192">
    <property type="entry name" value="PRK08324.1-6"/>
    <property type="match status" value="1"/>
</dbReference>
<dbReference type="SMART" id="SM01007">
    <property type="entry name" value="Aldolase_II"/>
    <property type="match status" value="1"/>
</dbReference>
<dbReference type="Proteomes" id="UP000238218">
    <property type="component" value="Unassembled WGS sequence"/>
</dbReference>
<gene>
    <name evidence="4" type="ORF">C7B81_14555</name>
</gene>
<dbReference type="InterPro" id="IPR036291">
    <property type="entry name" value="NAD(P)-bd_dom_sf"/>
</dbReference>
<protein>
    <submittedName>
        <fullName evidence="4">Bifunctional aldolase/short-chain dehydrogenase</fullName>
    </submittedName>
</protein>
<feature type="domain" description="Class II aldolase/adducin N-terminal" evidence="3">
    <location>
        <begin position="30"/>
        <end position="233"/>
    </location>
</feature>
<evidence type="ECO:0000313" key="5">
    <source>
        <dbReference type="Proteomes" id="UP000238218"/>
    </source>
</evidence>
<dbReference type="RefSeq" id="WP_106222771.1">
    <property type="nucleotide sequence ID" value="NZ_PVWP01000011.1"/>
</dbReference>
<dbReference type="EMBL" id="PVWP01000011">
    <property type="protein sequence ID" value="PSB36210.1"/>
    <property type="molecule type" value="Genomic_DNA"/>
</dbReference>
<organism evidence="4 5">
    <name type="scientific">Aphanothece cf. minutissima CCALA 015</name>
    <dbReference type="NCBI Taxonomy" id="2107695"/>
    <lineage>
        <taxon>Bacteria</taxon>
        <taxon>Bacillati</taxon>
        <taxon>Cyanobacteriota</taxon>
        <taxon>Cyanophyceae</taxon>
        <taxon>Oscillatoriophycideae</taxon>
        <taxon>Chroococcales</taxon>
        <taxon>Aphanothecaceae</taxon>
        <taxon>Aphanothece</taxon>
    </lineage>
</organism>
<dbReference type="PRINTS" id="PR00081">
    <property type="entry name" value="GDHRDH"/>
</dbReference>
<evidence type="ECO:0000256" key="1">
    <source>
        <dbReference type="ARBA" id="ARBA00006484"/>
    </source>
</evidence>
<dbReference type="Gene3D" id="3.40.50.720">
    <property type="entry name" value="NAD(P)-binding Rossmann-like Domain"/>
    <property type="match status" value="1"/>
</dbReference>
<reference evidence="4 5" key="2">
    <citation type="submission" date="2018-03" db="EMBL/GenBank/DDBJ databases">
        <title>The ancient ancestry and fast evolution of plastids.</title>
        <authorList>
            <person name="Moore K.R."/>
            <person name="Magnabosco C."/>
            <person name="Momper L."/>
            <person name="Gold D.A."/>
            <person name="Bosak T."/>
            <person name="Fournier G.P."/>
        </authorList>
    </citation>
    <scope>NUCLEOTIDE SEQUENCE [LARGE SCALE GENOMIC DNA]</scope>
    <source>
        <strain evidence="4 5">CCALA 015</strain>
    </source>
</reference>
<dbReference type="SUPFAM" id="SSF51735">
    <property type="entry name" value="NAD(P)-binding Rossmann-fold domains"/>
    <property type="match status" value="1"/>
</dbReference>
<dbReference type="Gene3D" id="3.40.225.10">
    <property type="entry name" value="Class II aldolase/adducin N-terminal domain"/>
    <property type="match status" value="1"/>
</dbReference>
<name>A0ABX5F633_9CHRO</name>
<dbReference type="InterPro" id="IPR001303">
    <property type="entry name" value="Aldolase_II/adducin_N"/>
</dbReference>
<comment type="similarity">
    <text evidence="1">Belongs to the short-chain dehydrogenases/reductases (SDR) family.</text>
</comment>
<dbReference type="PROSITE" id="PS00061">
    <property type="entry name" value="ADH_SHORT"/>
    <property type="match status" value="1"/>
</dbReference>
<comment type="caution">
    <text evidence="4">The sequence shown here is derived from an EMBL/GenBank/DDBJ whole genome shotgun (WGS) entry which is preliminary data.</text>
</comment>
<dbReference type="Pfam" id="PF00106">
    <property type="entry name" value="adh_short"/>
    <property type="match status" value="1"/>
</dbReference>
<evidence type="ECO:0000259" key="3">
    <source>
        <dbReference type="SMART" id="SM01007"/>
    </source>
</evidence>
<dbReference type="Pfam" id="PF00596">
    <property type="entry name" value="Aldolase_II"/>
    <property type="match status" value="1"/>
</dbReference>
<dbReference type="SUPFAM" id="SSF53639">
    <property type="entry name" value="AraD/HMP-PK domain-like"/>
    <property type="match status" value="2"/>
</dbReference>
<accession>A0ABX5F633</accession>
<keyword evidence="2" id="KW-0560">Oxidoreductase</keyword>
<sequence>MAVQHRWSDAAAREAIARYGAQGVNEDLALRTYTARLLGADPELVLHGGGNTSVKTTVHGLLGEPIRVLCVKGSGWDLGTIEPPGHPAVRLEPLQALRALESLSDEAMVAAQRQNLIDPAAPNPSVEALLHAYLPHTFVDHTHSIALLALADQPDAAEVCREVYGERVALVPYVMPGFALAKAAALAYEAAAAGGHEPEGMVLLQHGLFSFGATAEQSYDRMIDLVRRAEERLARGERSLHTVAVPERPAPAAAVLPVLRGALGRAAVAAGVRPQWILALRDTPLARAVSDDARLADWATRGVATPDHVIRTKARPLVLPPLPAGGDGPALAAWGQALEQALEAYAAEYRAYFQRQNAAAGGAKKALDPLPRVAAIPGLGLVGIGKSAAEAATVADIAEAWAQTLLAAEAIGRFAPVGEADTFAMEYWSLEQAKLGKAAEKPLARRVVLVTGGAGAIGAATARAFAVAGAEVAVLDLDQEAAAAVAAACGKRALAAACDVTDPAAVRAAVAAVAAHFGGLDIVVSNAGAAWTGPMATLADADLRASFELNFFAHQNVAQAALALFRAQDRPEGGGRPVLGGQLLFNVSKQALNPGPNFGAYGISKAALLALVRQYALEEGEAGVRVNAINADRIRSGLLDDSMIRERSAARGLSEELYMAGNLLGAEVRASDVADAFVALALMERTTGAVLTVDGGNVAAMVR</sequence>
<dbReference type="InterPro" id="IPR020904">
    <property type="entry name" value="Sc_DH/Rdtase_CS"/>
</dbReference>
<evidence type="ECO:0000256" key="2">
    <source>
        <dbReference type="ARBA" id="ARBA00023002"/>
    </source>
</evidence>
<dbReference type="PANTHER" id="PTHR43669:SF3">
    <property type="entry name" value="ALCOHOL DEHYDROGENASE, PUTATIVE (AFU_ORTHOLOGUE AFUA_3G03445)-RELATED"/>
    <property type="match status" value="1"/>
</dbReference>